<keyword evidence="1" id="KW-0175">Coiled coil</keyword>
<sequence length="89" mass="10054">EEKVATLRIAQNHATLQARQQQQLQQYTEDLKRIDAEIAQKQANIQVISENEQQLLNHEQAVMTLRATLSQNVPCPVCGQTVHHVEADA</sequence>
<feature type="coiled-coil region" evidence="1">
    <location>
        <begin position="17"/>
        <end position="51"/>
    </location>
</feature>
<gene>
    <name evidence="2" type="ORF">DD924_16170</name>
</gene>
<evidence type="ECO:0000313" key="2">
    <source>
        <dbReference type="EMBL" id="PWZ95055.1"/>
    </source>
</evidence>
<accession>A0A317Z443</accession>
<dbReference type="Proteomes" id="UP000246351">
    <property type="component" value="Unassembled WGS sequence"/>
</dbReference>
<evidence type="ECO:0000256" key="1">
    <source>
        <dbReference type="SAM" id="Coils"/>
    </source>
</evidence>
<comment type="caution">
    <text evidence="2">The sequence shown here is derived from an EMBL/GenBank/DDBJ whole genome shotgun (WGS) entry which is preliminary data.</text>
</comment>
<name>A0A317Z443_STAPS</name>
<protein>
    <recommendedName>
        <fullName evidence="4">Exonuclease SbcC</fullName>
    </recommendedName>
</protein>
<reference evidence="2 3" key="1">
    <citation type="journal article" date="2018" name="Vet. Microbiol.">
        <title>Clonal diversity and geographic distribution of methicillin-resistant Staphylococcus pseudintermedius from Australian animals: Discovery of novel sequence types.</title>
        <authorList>
            <person name="Worthing K.A."/>
            <person name="Abraham S."/>
            <person name="Coombs G.W."/>
            <person name="Pang S."/>
            <person name="Saputra S."/>
            <person name="Jordan D."/>
            <person name="Trott D.J."/>
            <person name="Norris J.M."/>
        </authorList>
    </citation>
    <scope>NUCLEOTIDE SEQUENCE [LARGE SCALE GENOMIC DNA]</scope>
    <source>
        <strain evidence="2 3">ST71 3</strain>
    </source>
</reference>
<organism evidence="2 3">
    <name type="scientific">Staphylococcus pseudintermedius</name>
    <dbReference type="NCBI Taxonomy" id="283734"/>
    <lineage>
        <taxon>Bacteria</taxon>
        <taxon>Bacillati</taxon>
        <taxon>Bacillota</taxon>
        <taxon>Bacilli</taxon>
        <taxon>Bacillales</taxon>
        <taxon>Staphylococcaceae</taxon>
        <taxon>Staphylococcus</taxon>
        <taxon>Staphylococcus intermedius group</taxon>
    </lineage>
</organism>
<proteinExistence type="predicted"/>
<evidence type="ECO:0000313" key="3">
    <source>
        <dbReference type="Proteomes" id="UP000246351"/>
    </source>
</evidence>
<feature type="non-terminal residue" evidence="2">
    <location>
        <position position="1"/>
    </location>
</feature>
<dbReference type="AlphaFoldDB" id="A0A317Z443"/>
<evidence type="ECO:0008006" key="4">
    <source>
        <dbReference type="Google" id="ProtNLM"/>
    </source>
</evidence>
<feature type="non-terminal residue" evidence="2">
    <location>
        <position position="89"/>
    </location>
</feature>
<dbReference type="EMBL" id="QEIV01001816">
    <property type="protein sequence ID" value="PWZ95055.1"/>
    <property type="molecule type" value="Genomic_DNA"/>
</dbReference>